<proteinExistence type="predicted"/>
<dbReference type="InterPro" id="IPR053168">
    <property type="entry name" value="Glutamic_endopeptidase"/>
</dbReference>
<accession>A0A368QEM0</accession>
<dbReference type="OrthoDB" id="673933at2759"/>
<dbReference type="PROSITE" id="PS52045">
    <property type="entry name" value="NEPROSIN_PEP_CD"/>
    <property type="match status" value="1"/>
</dbReference>
<evidence type="ECO:0000313" key="3">
    <source>
        <dbReference type="EMBL" id="RCV16436.1"/>
    </source>
</evidence>
<evidence type="ECO:0000259" key="2">
    <source>
        <dbReference type="PROSITE" id="PS52045"/>
    </source>
</evidence>
<name>A0A368QEM0_SETIT</name>
<organism evidence="3">
    <name type="scientific">Setaria italica</name>
    <name type="common">Foxtail millet</name>
    <name type="synonym">Panicum italicum</name>
    <dbReference type="NCBI Taxonomy" id="4555"/>
    <lineage>
        <taxon>Eukaryota</taxon>
        <taxon>Viridiplantae</taxon>
        <taxon>Streptophyta</taxon>
        <taxon>Embryophyta</taxon>
        <taxon>Tracheophyta</taxon>
        <taxon>Spermatophyta</taxon>
        <taxon>Magnoliopsida</taxon>
        <taxon>Liliopsida</taxon>
        <taxon>Poales</taxon>
        <taxon>Poaceae</taxon>
        <taxon>PACMAD clade</taxon>
        <taxon>Panicoideae</taxon>
        <taxon>Panicodae</taxon>
        <taxon>Paniceae</taxon>
        <taxon>Cenchrinae</taxon>
        <taxon>Setaria</taxon>
    </lineage>
</organism>
<dbReference type="AlphaFoldDB" id="A0A368QEM0"/>
<reference evidence="3" key="1">
    <citation type="journal article" date="2012" name="Nat. Biotechnol.">
        <title>Reference genome sequence of the model plant Setaria.</title>
        <authorList>
            <person name="Bennetzen J.L."/>
            <person name="Schmutz J."/>
            <person name="Wang H."/>
            <person name="Percifield R."/>
            <person name="Hawkins J."/>
            <person name="Pontaroli A.C."/>
            <person name="Estep M."/>
            <person name="Feng L."/>
            <person name="Vaughn J.N."/>
            <person name="Grimwood J."/>
            <person name="Jenkins J."/>
            <person name="Barry K."/>
            <person name="Lindquist E."/>
            <person name="Hellsten U."/>
            <person name="Deshpande S."/>
            <person name="Wang X."/>
            <person name="Wu X."/>
            <person name="Mitros T."/>
            <person name="Triplett J."/>
            <person name="Yang X."/>
            <person name="Ye C.Y."/>
            <person name="Mauro-Herrera M."/>
            <person name="Wang L."/>
            <person name="Li P."/>
            <person name="Sharma M."/>
            <person name="Sharma R."/>
            <person name="Ronald P.C."/>
            <person name="Panaud O."/>
            <person name="Kellogg E.A."/>
            <person name="Brutnell T.P."/>
            <person name="Doust A.N."/>
            <person name="Tuskan G.A."/>
            <person name="Rokhsar D."/>
            <person name="Devos K.M."/>
        </authorList>
    </citation>
    <scope>NUCLEOTIDE SEQUENCE [LARGE SCALE GENOMIC DNA]</scope>
    <source>
        <strain evidence="3">Yugu1</strain>
    </source>
</reference>
<gene>
    <name evidence="3" type="ORF">SETIT_3G138100v2</name>
</gene>
<dbReference type="InterPro" id="IPR004314">
    <property type="entry name" value="Neprosin"/>
</dbReference>
<reference evidence="3" key="2">
    <citation type="submission" date="2015-07" db="EMBL/GenBank/DDBJ databases">
        <authorList>
            <person name="Noorani M."/>
        </authorList>
    </citation>
    <scope>NUCLEOTIDE SEQUENCE</scope>
    <source>
        <strain evidence="3">Yugu1</strain>
    </source>
</reference>
<feature type="region of interest" description="Disordered" evidence="1">
    <location>
        <begin position="28"/>
        <end position="47"/>
    </location>
</feature>
<protein>
    <recommendedName>
        <fullName evidence="2">Neprosin PEP catalytic domain-containing protein</fullName>
    </recommendedName>
</protein>
<sequence>MKPPKILHKLMETGRNYSFPKQTWRRSGSCPQGTIPIRRIPTGPGNEIANRTDPPFFSYGRPSPAVTNEKFQANGKLEIAAAYGVYGPYHGTSAAIPIWKVEVEPNEFCMNYLLIASPHDRSFTPIKGKDPPDINNQIAVGIANDGGGKSNCLNQECGFIQTSNQFALGGTFQKDSTVGGDLYFVHVALYRVTGPAVWWLSVNNVPIGYFDPGMFPVPFIESFHNEMGGRVLDTRPGGRHTMTRMGSGMYASAGLDNSASIAFYMAINNNGGDQVDNPINAIVTNPKCYDVKVFGRDLNRPGFDVAYGGPGGYCCDE</sequence>
<dbReference type="EMBL" id="CM003530">
    <property type="protein sequence ID" value="RCV16436.1"/>
    <property type="molecule type" value="Genomic_DNA"/>
</dbReference>
<dbReference type="PANTHER" id="PTHR31589:SF255">
    <property type="entry name" value="NEPROSIN DOMAIN-CONTAINING PROTEIN"/>
    <property type="match status" value="1"/>
</dbReference>
<evidence type="ECO:0000256" key="1">
    <source>
        <dbReference type="SAM" id="MobiDB-lite"/>
    </source>
</evidence>
<dbReference type="STRING" id="4555.A0A368QEM0"/>
<dbReference type="Pfam" id="PF03080">
    <property type="entry name" value="Neprosin"/>
    <property type="match status" value="1"/>
</dbReference>
<dbReference type="PANTHER" id="PTHR31589">
    <property type="entry name" value="PROTEIN, PUTATIVE (DUF239)-RELATED-RELATED"/>
    <property type="match status" value="1"/>
</dbReference>
<feature type="domain" description="Neprosin PEP catalytic" evidence="2">
    <location>
        <begin position="70"/>
        <end position="316"/>
    </location>
</feature>